<proteinExistence type="predicted"/>
<dbReference type="PROSITE" id="PS51318">
    <property type="entry name" value="TAT"/>
    <property type="match status" value="1"/>
</dbReference>
<evidence type="ECO:0000313" key="4">
    <source>
        <dbReference type="Proteomes" id="UP001501035"/>
    </source>
</evidence>
<dbReference type="InterPro" id="IPR006311">
    <property type="entry name" value="TAT_signal"/>
</dbReference>
<accession>A0ABP6LJ18</accession>
<keyword evidence="2" id="KW-0732">Signal</keyword>
<sequence>MSTRKMTKRQWILLAGGAALAAVPMGVLAPIASAEPQIQPVRPLVQPANPRTPVNPPHRLVDPPSHKIQPISPNAEPAKPQPVPVTPQPVKPKSPLQELLSNMGSSDLANLF</sequence>
<feature type="region of interest" description="Disordered" evidence="1">
    <location>
        <begin position="44"/>
        <end position="112"/>
    </location>
</feature>
<evidence type="ECO:0000313" key="3">
    <source>
        <dbReference type="EMBL" id="GAA3045554.1"/>
    </source>
</evidence>
<comment type="caution">
    <text evidence="3">The sequence shown here is derived from an EMBL/GenBank/DDBJ whole genome shotgun (WGS) entry which is preliminary data.</text>
</comment>
<dbReference type="RefSeq" id="WP_290706951.1">
    <property type="nucleotide sequence ID" value="NZ_BAAAVS010000055.1"/>
</dbReference>
<feature type="compositionally biased region" description="Polar residues" evidence="1">
    <location>
        <begin position="99"/>
        <end position="112"/>
    </location>
</feature>
<keyword evidence="4" id="KW-1185">Reference proteome</keyword>
<reference evidence="4" key="1">
    <citation type="journal article" date="2019" name="Int. J. Syst. Evol. Microbiol.">
        <title>The Global Catalogue of Microorganisms (GCM) 10K type strain sequencing project: providing services to taxonomists for standard genome sequencing and annotation.</title>
        <authorList>
            <consortium name="The Broad Institute Genomics Platform"/>
            <consortium name="The Broad Institute Genome Sequencing Center for Infectious Disease"/>
            <person name="Wu L."/>
            <person name="Ma J."/>
        </authorList>
    </citation>
    <scope>NUCLEOTIDE SEQUENCE [LARGE SCALE GENOMIC DNA]</scope>
    <source>
        <strain evidence="4">JCM 14234</strain>
    </source>
</reference>
<gene>
    <name evidence="3" type="ORF">GCM10010528_26040</name>
</gene>
<feature type="compositionally biased region" description="Pro residues" evidence="1">
    <location>
        <begin position="79"/>
        <end position="92"/>
    </location>
</feature>
<dbReference type="EMBL" id="BAAAVS010000055">
    <property type="protein sequence ID" value="GAA3045554.1"/>
    <property type="molecule type" value="Genomic_DNA"/>
</dbReference>
<feature type="signal peptide" evidence="2">
    <location>
        <begin position="1"/>
        <end position="29"/>
    </location>
</feature>
<evidence type="ECO:0000256" key="1">
    <source>
        <dbReference type="SAM" id="MobiDB-lite"/>
    </source>
</evidence>
<dbReference type="Proteomes" id="UP001501035">
    <property type="component" value="Unassembled WGS sequence"/>
</dbReference>
<organism evidence="3 4">
    <name type="scientific">Gordonia defluvii</name>
    <dbReference type="NCBI Taxonomy" id="283718"/>
    <lineage>
        <taxon>Bacteria</taxon>
        <taxon>Bacillati</taxon>
        <taxon>Actinomycetota</taxon>
        <taxon>Actinomycetes</taxon>
        <taxon>Mycobacteriales</taxon>
        <taxon>Gordoniaceae</taxon>
        <taxon>Gordonia</taxon>
    </lineage>
</organism>
<evidence type="ECO:0000256" key="2">
    <source>
        <dbReference type="SAM" id="SignalP"/>
    </source>
</evidence>
<feature type="chain" id="PRO_5047397798" evidence="2">
    <location>
        <begin position="30"/>
        <end position="112"/>
    </location>
</feature>
<protein>
    <submittedName>
        <fullName evidence="3">Uncharacterized protein</fullName>
    </submittedName>
</protein>
<name>A0ABP6LJ18_9ACTN</name>